<feature type="transmembrane region" description="Helical" evidence="6">
    <location>
        <begin position="257"/>
        <end position="279"/>
    </location>
</feature>
<dbReference type="EMBL" id="CP080333">
    <property type="protein sequence ID" value="QYL19632.1"/>
    <property type="molecule type" value="Genomic_DNA"/>
</dbReference>
<evidence type="ECO:0000256" key="3">
    <source>
        <dbReference type="ARBA" id="ARBA00022692"/>
    </source>
</evidence>
<dbReference type="PROSITE" id="PS50850">
    <property type="entry name" value="MFS"/>
    <property type="match status" value="1"/>
</dbReference>
<feature type="transmembrane region" description="Helical" evidence="6">
    <location>
        <begin position="83"/>
        <end position="101"/>
    </location>
</feature>
<dbReference type="InterPro" id="IPR020846">
    <property type="entry name" value="MFS_dom"/>
</dbReference>
<name>A0ABX8VPW2_9MYCO</name>
<dbReference type="InterPro" id="IPR036259">
    <property type="entry name" value="MFS_trans_sf"/>
</dbReference>
<feature type="transmembrane region" description="Helical" evidence="6">
    <location>
        <begin position="199"/>
        <end position="220"/>
    </location>
</feature>
<feature type="transmembrane region" description="Helical" evidence="6">
    <location>
        <begin position="232"/>
        <end position="251"/>
    </location>
</feature>
<dbReference type="Gene3D" id="1.20.1250.20">
    <property type="entry name" value="MFS general substrate transporter like domains"/>
    <property type="match status" value="2"/>
</dbReference>
<feature type="transmembrane region" description="Helical" evidence="6">
    <location>
        <begin position="372"/>
        <end position="392"/>
    </location>
</feature>
<dbReference type="PANTHER" id="PTHR42718:SF9">
    <property type="entry name" value="MAJOR FACILITATOR SUPERFAMILY MULTIDRUG TRANSPORTER MFSC"/>
    <property type="match status" value="1"/>
</dbReference>
<dbReference type="InterPro" id="IPR011701">
    <property type="entry name" value="MFS"/>
</dbReference>
<organism evidence="8 9">
    <name type="scientific">Mycolicibacterium pallens</name>
    <dbReference type="NCBI Taxonomy" id="370524"/>
    <lineage>
        <taxon>Bacteria</taxon>
        <taxon>Bacillati</taxon>
        <taxon>Actinomycetota</taxon>
        <taxon>Actinomycetes</taxon>
        <taxon>Mycobacteriales</taxon>
        <taxon>Mycobacteriaceae</taxon>
        <taxon>Mycolicibacterium</taxon>
    </lineage>
</organism>
<evidence type="ECO:0000259" key="7">
    <source>
        <dbReference type="PROSITE" id="PS50850"/>
    </source>
</evidence>
<accession>A0ABX8VPW2</accession>
<feature type="transmembrane region" description="Helical" evidence="6">
    <location>
        <begin position="113"/>
        <end position="130"/>
    </location>
</feature>
<comment type="subcellular location">
    <subcellularLocation>
        <location evidence="1">Cell membrane</location>
        <topology evidence="1">Multi-pass membrane protein</topology>
    </subcellularLocation>
</comment>
<feature type="transmembrane region" description="Helical" evidence="6">
    <location>
        <begin position="170"/>
        <end position="193"/>
    </location>
</feature>
<dbReference type="Proteomes" id="UP000825367">
    <property type="component" value="Chromosome"/>
</dbReference>
<proteinExistence type="predicted"/>
<dbReference type="PANTHER" id="PTHR42718">
    <property type="entry name" value="MAJOR FACILITATOR SUPERFAMILY MULTIDRUG TRANSPORTER MFSC"/>
    <property type="match status" value="1"/>
</dbReference>
<evidence type="ECO:0000313" key="8">
    <source>
        <dbReference type="EMBL" id="QYL19632.1"/>
    </source>
</evidence>
<gene>
    <name evidence="8" type="ORF">K0O64_14755</name>
</gene>
<protein>
    <submittedName>
        <fullName evidence="8">MFS transporter</fullName>
    </submittedName>
</protein>
<evidence type="ECO:0000256" key="5">
    <source>
        <dbReference type="ARBA" id="ARBA00023136"/>
    </source>
</evidence>
<dbReference type="Pfam" id="PF07690">
    <property type="entry name" value="MFS_1"/>
    <property type="match status" value="1"/>
</dbReference>
<feature type="transmembrane region" description="Helical" evidence="6">
    <location>
        <begin position="46"/>
        <end position="71"/>
    </location>
</feature>
<keyword evidence="9" id="KW-1185">Reference proteome</keyword>
<evidence type="ECO:0000256" key="1">
    <source>
        <dbReference type="ARBA" id="ARBA00004651"/>
    </source>
</evidence>
<reference evidence="8 9" key="1">
    <citation type="submission" date="2021-07" db="EMBL/GenBank/DDBJ databases">
        <title>Whole genome sequencing of non-tuberculosis mycobacteria type-strains.</title>
        <authorList>
            <person name="Igarashi Y."/>
            <person name="Osugi A."/>
            <person name="Mitarai S."/>
        </authorList>
    </citation>
    <scope>NUCLEOTIDE SEQUENCE [LARGE SCALE GENOMIC DNA]</scope>
    <source>
        <strain evidence="8 9">JCM 16370</strain>
    </source>
</reference>
<keyword evidence="3 6" id="KW-0812">Transmembrane</keyword>
<dbReference type="SUPFAM" id="SSF103473">
    <property type="entry name" value="MFS general substrate transporter"/>
    <property type="match status" value="2"/>
</dbReference>
<keyword evidence="5 6" id="KW-0472">Membrane</keyword>
<feature type="transmembrane region" description="Helical" evidence="6">
    <location>
        <begin position="468"/>
        <end position="488"/>
    </location>
</feature>
<sequence>MKCAGRVPIRASSHNGLRCQPSVLRRHNQRVSDLETQGIGYRRPGLLVATLSVVALTVAVLQTGVVPVLGVMARQLHASPVDVSWAVTANLLAAAATTPLIGRLADLYSKKRVLLAVLAIVLAGSLLAALTSSLPLLITARVLQGASYSLYPIGVSILREELPADRLMRAMAVLSGSLGFGGGMGLVVTGLLMRGDAGYHRVFWLTTIFTVAVIVAVLAVLPTRPRSSDGTVDWAGAAGLALGLSAVLLAITQGHGWGWISPATIGCLGAGLALLTAWWRWERRSAHPLVSTAMLSRRPILLTNLATILVGMGLYFAFLGLTDFVEAPAGSGYGFAATVLGASVIFLLPGALAGFLTAVASGRYIDRFGARAVLIVGAAAGVLGFVLLAVLHDEPWQVIMAGVLANAYISLAYGALPALVVREVDADETGVATSMNAIARTVGSSIAAAIVAVLLGRSQHGHTPESSFTIIFALGAITAAAAMVLIAVTRPRLRTASVDDVAESRAMNHEWG</sequence>
<evidence type="ECO:0000313" key="9">
    <source>
        <dbReference type="Proteomes" id="UP000825367"/>
    </source>
</evidence>
<feature type="transmembrane region" description="Helical" evidence="6">
    <location>
        <begin position="398"/>
        <end position="416"/>
    </location>
</feature>
<feature type="transmembrane region" description="Helical" evidence="6">
    <location>
        <begin position="437"/>
        <end position="456"/>
    </location>
</feature>
<feature type="transmembrane region" description="Helical" evidence="6">
    <location>
        <begin position="136"/>
        <end position="158"/>
    </location>
</feature>
<keyword evidence="2" id="KW-0813">Transport</keyword>
<feature type="transmembrane region" description="Helical" evidence="6">
    <location>
        <begin position="333"/>
        <end position="360"/>
    </location>
</feature>
<evidence type="ECO:0000256" key="2">
    <source>
        <dbReference type="ARBA" id="ARBA00022448"/>
    </source>
</evidence>
<keyword evidence="4 6" id="KW-1133">Transmembrane helix</keyword>
<feature type="domain" description="Major facilitator superfamily (MFS) profile" evidence="7">
    <location>
        <begin position="47"/>
        <end position="494"/>
    </location>
</feature>
<evidence type="ECO:0000256" key="4">
    <source>
        <dbReference type="ARBA" id="ARBA00022989"/>
    </source>
</evidence>
<feature type="transmembrane region" description="Helical" evidence="6">
    <location>
        <begin position="300"/>
        <end position="321"/>
    </location>
</feature>
<evidence type="ECO:0000256" key="6">
    <source>
        <dbReference type="SAM" id="Phobius"/>
    </source>
</evidence>